<dbReference type="Pfam" id="PF00755">
    <property type="entry name" value="Carn_acyltransf"/>
    <property type="match status" value="1"/>
</dbReference>
<name>A0A2S4UHG8_9BASI</name>
<protein>
    <recommendedName>
        <fullName evidence="6">Choline/carnitine acyltransferase domain-containing protein</fullName>
    </recommendedName>
</protein>
<dbReference type="InterPro" id="IPR000542">
    <property type="entry name" value="Carn_acyl_trans"/>
</dbReference>
<dbReference type="PANTHER" id="PTHR22589">
    <property type="entry name" value="CARNITINE O-ACYLTRANSFERASE"/>
    <property type="match status" value="1"/>
</dbReference>
<dbReference type="GO" id="GO:0009437">
    <property type="term" value="P:carnitine metabolic process"/>
    <property type="evidence" value="ECO:0007669"/>
    <property type="project" value="TreeGrafter"/>
</dbReference>
<dbReference type="FunFam" id="3.30.559.70:FF:000003">
    <property type="entry name" value="Carnitine acetyl transferase FacC"/>
    <property type="match status" value="1"/>
</dbReference>
<dbReference type="Gene3D" id="3.30.559.70">
    <property type="entry name" value="Choline/Carnitine o-acyltransferase, domain 2"/>
    <property type="match status" value="1"/>
</dbReference>
<evidence type="ECO:0000259" key="6">
    <source>
        <dbReference type="Pfam" id="PF00755"/>
    </source>
</evidence>
<evidence type="ECO:0000256" key="1">
    <source>
        <dbReference type="ARBA" id="ARBA00005232"/>
    </source>
</evidence>
<proteinExistence type="inferred from homology"/>
<keyword evidence="2" id="KW-0808">Transferase</keyword>
<dbReference type="EMBL" id="PKSL01000287">
    <property type="protein sequence ID" value="POV96710.1"/>
    <property type="molecule type" value="Genomic_DNA"/>
</dbReference>
<sequence length="752" mass="85326">TCARYIKVLEPLQTPEEHEQTKAVVQRFLKTEGPLLHERLQEYASTRASYIEDFWYEKYFQRSDPVVLNINPFFIFEDDPTPSRGNQLTRAASLILASVGFIHDLRTGQLAPDEVRGTPLDMHQYAKLFGTARIPTRDGCRIKTFGDSKHVVVMRRGQFYSFDVMDSEHRPVLSERELLVHISDIIRDADRLPISKVAQSSIGLLTTERRPTWAALRQDLLKDPHSPNNEYLKVIDSALFIVCLDNSSPRTADAICSTMLCGTYELRVVEEFKLEPLQIIVCADGQAGVNFEHSAVDGHTVLRFVRDVYTELVLRFAKSINTDSHTLFKAKPSAWAQSARAKKPSTSSDQADSMHQEVINTIPKKLEWQLSNTLKASIRFAETRLSDSICQNEVLALEFEDYGKKFIISQNLSPDAFVQMAIQVCYFSLYGRIKSIYEPAMTKAFSHGRTEGIRSVSNCSIKFIKTFCSDFDNQAKISALREACEYHQKLSKQCSQGLGQDRILYAMYCLAKQEIRQESSDSSSNDSSNDEGNHHHSNKKLKSSPRSFAIVVMVYLITPPWAPPTGNAALRLFGFAPVVSDGYGIGYIIKEDGLSFVISSKHLQTRRFVESLRAYFIEIRRILLSKLTLQIQIPTIRRTIHLRLASGTRFNITTSLITKTVIHQPPESDQPFVRADDLTPHNNEELLTSGYGFFDSTEVDEIFSLNAENFGDNNPQQRLKPPVGETQSFSIPFRYSSEKEHETRRRCMVSGH</sequence>
<dbReference type="GO" id="GO:0004092">
    <property type="term" value="F:carnitine O-acetyltransferase activity"/>
    <property type="evidence" value="ECO:0007669"/>
    <property type="project" value="TreeGrafter"/>
</dbReference>
<dbReference type="SUPFAM" id="SSF52777">
    <property type="entry name" value="CoA-dependent acyltransferases"/>
    <property type="match status" value="2"/>
</dbReference>
<evidence type="ECO:0000256" key="5">
    <source>
        <dbReference type="SAM" id="MobiDB-lite"/>
    </source>
</evidence>
<feature type="active site" description="Proton acceptor" evidence="4">
    <location>
        <position position="293"/>
    </location>
</feature>
<comment type="caution">
    <text evidence="7">The sequence shown here is derived from an EMBL/GenBank/DDBJ whole genome shotgun (WGS) entry which is preliminary data.</text>
</comment>
<feature type="domain" description="Choline/carnitine acyltransferase" evidence="6">
    <location>
        <begin position="1"/>
        <end position="613"/>
    </location>
</feature>
<organism evidence="7 8">
    <name type="scientific">Puccinia striiformis</name>
    <dbReference type="NCBI Taxonomy" id="27350"/>
    <lineage>
        <taxon>Eukaryota</taxon>
        <taxon>Fungi</taxon>
        <taxon>Dikarya</taxon>
        <taxon>Basidiomycota</taxon>
        <taxon>Pucciniomycotina</taxon>
        <taxon>Pucciniomycetes</taxon>
        <taxon>Pucciniales</taxon>
        <taxon>Pucciniaceae</taxon>
        <taxon>Puccinia</taxon>
    </lineage>
</organism>
<feature type="region of interest" description="Disordered" evidence="5">
    <location>
        <begin position="518"/>
        <end position="542"/>
    </location>
</feature>
<dbReference type="Gene3D" id="3.30.559.10">
    <property type="entry name" value="Chloramphenicol acetyltransferase-like domain"/>
    <property type="match status" value="1"/>
</dbReference>
<dbReference type="PANTHER" id="PTHR22589:SF29">
    <property type="entry name" value="MITOCHONDRIAL CARNITINE O-ACETYLTRANSFERASE-RELATED"/>
    <property type="match status" value="1"/>
</dbReference>
<feature type="non-terminal residue" evidence="7">
    <location>
        <position position="752"/>
    </location>
</feature>
<dbReference type="AlphaFoldDB" id="A0A2S4UHG8"/>
<reference evidence="7" key="1">
    <citation type="submission" date="2017-12" db="EMBL/GenBank/DDBJ databases">
        <title>Gene loss provides genomic basis for host adaptation in cereal stripe rust fungi.</title>
        <authorList>
            <person name="Xia C."/>
        </authorList>
    </citation>
    <scope>NUCLEOTIDE SEQUENCE [LARGE SCALE GENOMIC DNA]</scope>
    <source>
        <strain evidence="7">93-210</strain>
    </source>
</reference>
<feature type="non-terminal residue" evidence="7">
    <location>
        <position position="1"/>
    </location>
</feature>
<dbReference type="VEuPathDB" id="FungiDB:PSTT_15479"/>
<accession>A0A2S4UHG8</accession>
<gene>
    <name evidence="7" type="ORF">PSTT_15479</name>
</gene>
<evidence type="ECO:0000256" key="2">
    <source>
        <dbReference type="ARBA" id="ARBA00022679"/>
    </source>
</evidence>
<dbReference type="GO" id="GO:0005739">
    <property type="term" value="C:mitochondrion"/>
    <property type="evidence" value="ECO:0007669"/>
    <property type="project" value="TreeGrafter"/>
</dbReference>
<evidence type="ECO:0000313" key="7">
    <source>
        <dbReference type="EMBL" id="POV96710.1"/>
    </source>
</evidence>
<dbReference type="InterPro" id="IPR039551">
    <property type="entry name" value="Cho/carn_acyl_trans"/>
</dbReference>
<comment type="similarity">
    <text evidence="1">Belongs to the carnitine/choline acetyltransferase family.</text>
</comment>
<dbReference type="VEuPathDB" id="FungiDB:PSHT_12764"/>
<dbReference type="InterPro" id="IPR023213">
    <property type="entry name" value="CAT-like_dom_sf"/>
</dbReference>
<evidence type="ECO:0000313" key="8">
    <source>
        <dbReference type="Proteomes" id="UP000239156"/>
    </source>
</evidence>
<evidence type="ECO:0000256" key="4">
    <source>
        <dbReference type="PIRSR" id="PIRSR600542-1"/>
    </source>
</evidence>
<dbReference type="Proteomes" id="UP000239156">
    <property type="component" value="Unassembled WGS sequence"/>
</dbReference>
<dbReference type="InterPro" id="IPR042231">
    <property type="entry name" value="Cho/carn_acyl_trans_2"/>
</dbReference>
<keyword evidence="3" id="KW-0012">Acyltransferase</keyword>
<keyword evidence="8" id="KW-1185">Reference proteome</keyword>
<evidence type="ECO:0000256" key="3">
    <source>
        <dbReference type="ARBA" id="ARBA00023315"/>
    </source>
</evidence>